<feature type="binding site" evidence="5">
    <location>
        <begin position="218"/>
        <end position="220"/>
    </location>
    <ligand>
        <name>NAD(+)</name>
        <dbReference type="ChEBI" id="CHEBI:57540"/>
    </ligand>
</feature>
<feature type="binding site" evidence="5">
    <location>
        <position position="73"/>
    </location>
    <ligand>
        <name>substrate</name>
    </ligand>
</feature>
<dbReference type="InterPro" id="IPR036291">
    <property type="entry name" value="NAD(P)-bd_dom_sf"/>
</dbReference>
<comment type="subcellular location">
    <subcellularLocation>
        <location evidence="5">Cytoplasm</location>
    </subcellularLocation>
</comment>
<comment type="caution">
    <text evidence="5">Lacks conserved residue(s) required for the propagation of feature annotation.</text>
</comment>
<dbReference type="InterPro" id="IPR050223">
    <property type="entry name" value="D-isomer_2-hydroxyacid_DH"/>
</dbReference>
<dbReference type="Pfam" id="PF02826">
    <property type="entry name" value="2-Hacid_dh_C"/>
    <property type="match status" value="1"/>
</dbReference>
<dbReference type="EMBL" id="PIPR01000001">
    <property type="protein sequence ID" value="RUO41474.1"/>
    <property type="molecule type" value="Genomic_DNA"/>
</dbReference>
<dbReference type="Gene3D" id="3.40.50.720">
    <property type="entry name" value="NAD(P)-binding Rossmann-like Domain"/>
    <property type="match status" value="2"/>
</dbReference>
<dbReference type="CDD" id="cd12158">
    <property type="entry name" value="ErythrP_dh"/>
    <property type="match status" value="1"/>
</dbReference>
<dbReference type="GO" id="GO:0008615">
    <property type="term" value="P:pyridoxine biosynthetic process"/>
    <property type="evidence" value="ECO:0007669"/>
    <property type="project" value="UniProtKB-UniRule"/>
</dbReference>
<evidence type="ECO:0000259" key="6">
    <source>
        <dbReference type="Pfam" id="PF02826"/>
    </source>
</evidence>
<dbReference type="EC" id="1.1.1.290" evidence="5"/>
<evidence type="ECO:0000313" key="9">
    <source>
        <dbReference type="Proteomes" id="UP000287766"/>
    </source>
</evidence>
<dbReference type="InterPro" id="IPR020921">
    <property type="entry name" value="Erythronate-4-P_DHase"/>
</dbReference>
<keyword evidence="4 5" id="KW-0664">Pyridoxine biosynthesis</keyword>
<proteinExistence type="inferred from homology"/>
<comment type="function">
    <text evidence="5">Catalyzes the oxidation of erythronate-4-phosphate to 3-hydroxy-2-oxo-4-phosphonooxybutanoate.</text>
</comment>
<dbReference type="PANTHER" id="PTHR10996">
    <property type="entry name" value="2-HYDROXYACID DEHYDROGENASE-RELATED"/>
    <property type="match status" value="1"/>
</dbReference>
<dbReference type="GO" id="GO:0051287">
    <property type="term" value="F:NAD binding"/>
    <property type="evidence" value="ECO:0007669"/>
    <property type="project" value="InterPro"/>
</dbReference>
<dbReference type="UniPathway" id="UPA00244">
    <property type="reaction ID" value="UER00310"/>
</dbReference>
<evidence type="ECO:0000259" key="7">
    <source>
        <dbReference type="Pfam" id="PF11890"/>
    </source>
</evidence>
<evidence type="ECO:0000256" key="3">
    <source>
        <dbReference type="ARBA" id="ARBA00023027"/>
    </source>
</evidence>
<dbReference type="InterPro" id="IPR006140">
    <property type="entry name" value="D-isomer_DH_NAD-bd"/>
</dbReference>
<comment type="subunit">
    <text evidence="5">Homodimer.</text>
</comment>
<dbReference type="SUPFAM" id="SSF51735">
    <property type="entry name" value="NAD(P)-binding Rossmann-fold domains"/>
    <property type="match status" value="1"/>
</dbReference>
<evidence type="ECO:0000313" key="8">
    <source>
        <dbReference type="EMBL" id="RUO41474.1"/>
    </source>
</evidence>
<comment type="caution">
    <text evidence="8">The sequence shown here is derived from an EMBL/GenBank/DDBJ whole genome shotgun (WGS) entry which is preliminary data.</text>
</comment>
<dbReference type="GO" id="GO:0046983">
    <property type="term" value="F:protein dimerization activity"/>
    <property type="evidence" value="ECO:0007669"/>
    <property type="project" value="InterPro"/>
</dbReference>
<dbReference type="GO" id="GO:0033711">
    <property type="term" value="F:4-phosphoerythronate dehydrogenase activity"/>
    <property type="evidence" value="ECO:0007669"/>
    <property type="project" value="UniProtKB-EC"/>
</dbReference>
<feature type="domain" description="D-isomer specific 2-hydroxyacid dehydrogenase NAD-binding" evidence="6">
    <location>
        <begin position="126"/>
        <end position="268"/>
    </location>
</feature>
<evidence type="ECO:0000256" key="5">
    <source>
        <dbReference type="HAMAP-Rule" id="MF_01825"/>
    </source>
</evidence>
<name>A0A7Z6ZU63_9GAMM</name>
<feature type="active site" evidence="5">
    <location>
        <position position="249"/>
    </location>
</feature>
<dbReference type="HAMAP" id="MF_01825">
    <property type="entry name" value="PdxB"/>
    <property type="match status" value="1"/>
</dbReference>
<keyword evidence="1 5" id="KW-0963">Cytoplasm</keyword>
<dbReference type="Gene3D" id="3.30.1370.170">
    <property type="match status" value="1"/>
</dbReference>
<feature type="binding site" evidence="5">
    <location>
        <position position="269"/>
    </location>
    <ligand>
        <name>NAD(+)</name>
        <dbReference type="ChEBI" id="CHEBI:57540"/>
    </ligand>
</feature>
<dbReference type="Pfam" id="PF11890">
    <property type="entry name" value="DUF3410"/>
    <property type="match status" value="1"/>
</dbReference>
<dbReference type="GO" id="GO:0030267">
    <property type="term" value="F:glyoxylate reductase (NADPH) activity"/>
    <property type="evidence" value="ECO:0007669"/>
    <property type="project" value="TreeGrafter"/>
</dbReference>
<reference evidence="9" key="1">
    <citation type="journal article" date="2018" name="Front. Microbiol.">
        <title>Genome-Based Analysis Reveals the Taxonomy and Diversity of the Family Idiomarinaceae.</title>
        <authorList>
            <person name="Liu Y."/>
            <person name="Lai Q."/>
            <person name="Shao Z."/>
        </authorList>
    </citation>
    <scope>NUCLEOTIDE SEQUENCE [LARGE SCALE GENOMIC DNA]</scope>
    <source>
        <strain evidence="9">KYW314</strain>
    </source>
</reference>
<dbReference type="RefSeq" id="WP_169930210.1">
    <property type="nucleotide sequence ID" value="NZ_PIPR01000001.1"/>
</dbReference>
<dbReference type="InterPro" id="IPR024531">
    <property type="entry name" value="Erythronate-4-P_DHase_dimer"/>
</dbReference>
<dbReference type="SUPFAM" id="SSF52283">
    <property type="entry name" value="Formate/glycerate dehydrogenase catalytic domain-like"/>
    <property type="match status" value="1"/>
</dbReference>
<feature type="domain" description="Erythronate-4-phosphate dehydrogenase dimerisation" evidence="7">
    <location>
        <begin position="318"/>
        <end position="374"/>
    </location>
</feature>
<feature type="binding site" evidence="5">
    <location>
        <position position="51"/>
    </location>
    <ligand>
        <name>substrate</name>
    </ligand>
</feature>
<organism evidence="8 9">
    <name type="scientific">Pseudidiomarina aestuarii</name>
    <dbReference type="NCBI Taxonomy" id="624146"/>
    <lineage>
        <taxon>Bacteria</taxon>
        <taxon>Pseudomonadati</taxon>
        <taxon>Pseudomonadota</taxon>
        <taxon>Gammaproteobacteria</taxon>
        <taxon>Alteromonadales</taxon>
        <taxon>Idiomarinaceae</taxon>
        <taxon>Pseudidiomarina</taxon>
    </lineage>
</organism>
<evidence type="ECO:0000256" key="2">
    <source>
        <dbReference type="ARBA" id="ARBA00023002"/>
    </source>
</evidence>
<dbReference type="PANTHER" id="PTHR10996:SF178">
    <property type="entry name" value="2-HYDROXYACID DEHYDROGENASE YGL185C-RELATED"/>
    <property type="match status" value="1"/>
</dbReference>
<evidence type="ECO:0000256" key="1">
    <source>
        <dbReference type="ARBA" id="ARBA00022490"/>
    </source>
</evidence>
<dbReference type="InterPro" id="IPR038251">
    <property type="entry name" value="PdxB_dimer_sf"/>
</dbReference>
<feature type="binding site" evidence="5">
    <location>
        <position position="244"/>
    </location>
    <ligand>
        <name>NAD(+)</name>
        <dbReference type="ChEBI" id="CHEBI:57540"/>
    </ligand>
</feature>
<protein>
    <recommendedName>
        <fullName evidence="5">Erythronate-4-phosphate dehydrogenase</fullName>
        <ecNumber evidence="5">1.1.1.290</ecNumber>
    </recommendedName>
</protein>
<feature type="binding site" evidence="5">
    <location>
        <position position="156"/>
    </location>
    <ligand>
        <name>NAD(+)</name>
        <dbReference type="ChEBI" id="CHEBI:57540"/>
    </ligand>
</feature>
<dbReference type="GO" id="GO:0016618">
    <property type="term" value="F:hydroxypyruvate reductase [NAD(P)H] activity"/>
    <property type="evidence" value="ECO:0007669"/>
    <property type="project" value="TreeGrafter"/>
</dbReference>
<feature type="active site" evidence="5">
    <location>
        <position position="220"/>
    </location>
</feature>
<dbReference type="GO" id="GO:0005829">
    <property type="term" value="C:cytosol"/>
    <property type="evidence" value="ECO:0007669"/>
    <property type="project" value="TreeGrafter"/>
</dbReference>
<keyword evidence="3 5" id="KW-0520">NAD</keyword>
<comment type="pathway">
    <text evidence="5">Cofactor biosynthesis; pyridoxine 5'-phosphate biosynthesis; pyridoxine 5'-phosphate from D-erythrose 4-phosphate: step 2/5.</text>
</comment>
<comment type="similarity">
    <text evidence="5">Belongs to the D-isomer specific 2-hydroxyacid dehydrogenase family. PdxB subfamily.</text>
</comment>
<dbReference type="Proteomes" id="UP000287766">
    <property type="component" value="Unassembled WGS sequence"/>
</dbReference>
<evidence type="ECO:0000256" key="4">
    <source>
        <dbReference type="ARBA" id="ARBA00023096"/>
    </source>
</evidence>
<keyword evidence="2 5" id="KW-0560">Oxidoreductase</keyword>
<gene>
    <name evidence="5" type="primary">pdxB</name>
    <name evidence="8" type="ORF">CWE22_04735</name>
</gene>
<dbReference type="AlphaFoldDB" id="A0A7Z6ZU63"/>
<keyword evidence="9" id="KW-1185">Reference proteome</keyword>
<feature type="active site" description="Proton donor" evidence="5">
    <location>
        <position position="266"/>
    </location>
</feature>
<sequence length="392" mass="42368">MRILADASMPLVEKLASLCQAAGYAVEFDTFQGRQPNAAQLAVAEVLLIRSITRVDQTLLDQAPQLRWLGTATIGTEHVDTDAVQARGICFHSTPGVNAQAVGDYVASAIAALTEHLGHLPSRSGRKMAAIVGAGHTGRAAGSRLRAFGYHVSYYDPPIAAAFTEHPVPVHADWQRVVDADVISIHVPLIADGLYPTVGLFDETTLLSLADDTILINASRGPVVSEAGLRAAKAREQQLRVILDVWEHEPIIAADLLPYLTFATPHIAGHSVAGKVGGTLQLFQLFTQWAGWTVAFPDLAQLLGAMADLPKPPVIHAERAPSAVELASWVLSIYDIRADDERLRQAPATASEFDALRRHYPARAELSTLQLQPAAWQLEGNWPQRLRLLKGS</sequence>
<accession>A0A7Z6ZU63</accession>
<comment type="catalytic activity">
    <reaction evidence="5">
        <text>4-phospho-D-erythronate + NAD(+) = (R)-3-hydroxy-2-oxo-4-phosphooxybutanoate + NADH + H(+)</text>
        <dbReference type="Rhea" id="RHEA:18829"/>
        <dbReference type="ChEBI" id="CHEBI:15378"/>
        <dbReference type="ChEBI" id="CHEBI:57540"/>
        <dbReference type="ChEBI" id="CHEBI:57945"/>
        <dbReference type="ChEBI" id="CHEBI:58538"/>
        <dbReference type="ChEBI" id="CHEBI:58766"/>
        <dbReference type="EC" id="1.1.1.290"/>
    </reaction>
</comment>